<dbReference type="EMBL" id="JACTNZ010000005">
    <property type="protein sequence ID" value="KAG5549143.1"/>
    <property type="molecule type" value="Genomic_DNA"/>
</dbReference>
<gene>
    <name evidence="2" type="ORF">RHGRI_014493</name>
</gene>
<dbReference type="PANTHER" id="PTHR31694">
    <property type="entry name" value="DESICCATION-LIKE PROTEIN"/>
    <property type="match status" value="1"/>
</dbReference>
<evidence type="ECO:0000313" key="2">
    <source>
        <dbReference type="EMBL" id="KAG5549140.1"/>
    </source>
</evidence>
<name>A0AAV6K9W0_9ERIC</name>
<accession>A0AAV6K9W0</accession>
<keyword evidence="3" id="KW-1185">Reference proteome</keyword>
<keyword evidence="1" id="KW-0732">Signal</keyword>
<dbReference type="EMBL" id="JACTNZ010000005">
    <property type="protein sequence ID" value="KAG5549142.1"/>
    <property type="molecule type" value="Genomic_DNA"/>
</dbReference>
<protein>
    <recommendedName>
        <fullName evidence="4">Desiccation-related protein PCC13-62</fullName>
    </recommendedName>
</protein>
<dbReference type="AlphaFoldDB" id="A0AAV6K9W0"/>
<dbReference type="Proteomes" id="UP000823749">
    <property type="component" value="Chromosome 5"/>
</dbReference>
<dbReference type="PANTHER" id="PTHR31694:SF26">
    <property type="entry name" value="OS05G0151100 PROTEIN"/>
    <property type="match status" value="1"/>
</dbReference>
<feature type="signal peptide" evidence="1">
    <location>
        <begin position="1"/>
        <end position="30"/>
    </location>
</feature>
<dbReference type="InterPro" id="IPR052965">
    <property type="entry name" value="Pigment-catalase-like"/>
</dbReference>
<feature type="chain" id="PRO_5044714865" description="Desiccation-related protein PCC13-62" evidence="1">
    <location>
        <begin position="31"/>
        <end position="405"/>
    </location>
</feature>
<sequence>MGVILASTFSLIKLIIWMSIMSNFISISSSNPICESPYPPHAIPVYEEDVDTLQFAVNLEFLEAEYFLWAALGYGLDHVAPQLVMGGPPPIGAQKAKLDSLTRNIITEFGYQEVGHLRVLEKTVGLFPRPLLDVSPKNFAKLFDEAFGYELNPPFDPYRDSLSYMLGSYVIPYMGLVGYVGANPLINGYQTKRVLAGLLGVESGQDAVIRMYLYERAEELVHPYNHTVAEFTIRISELRNKLAMCGIKDEGIIVPPQLGAENRTESNVLSANFYSISYRRTPGEILRVVYNTGSEHLPGPPENRHKRKQHRIPWALEKTVGLFPRPLLDVSSKNFAKLFDEAFGYELDPPFDPYRDSLSYMLSSYVIPYMGLVGYVGTNPLINGYQTKRVLAGLLGVESGQDAVI</sequence>
<evidence type="ECO:0008006" key="4">
    <source>
        <dbReference type="Google" id="ProtNLM"/>
    </source>
</evidence>
<reference evidence="2" key="1">
    <citation type="submission" date="2020-08" db="EMBL/GenBank/DDBJ databases">
        <title>Plant Genome Project.</title>
        <authorList>
            <person name="Zhang R.-G."/>
        </authorList>
    </citation>
    <scope>NUCLEOTIDE SEQUENCE</scope>
    <source>
        <strain evidence="2">WSP0</strain>
        <tissue evidence="2">Leaf</tissue>
    </source>
</reference>
<organism evidence="2 3">
    <name type="scientific">Rhododendron griersonianum</name>
    <dbReference type="NCBI Taxonomy" id="479676"/>
    <lineage>
        <taxon>Eukaryota</taxon>
        <taxon>Viridiplantae</taxon>
        <taxon>Streptophyta</taxon>
        <taxon>Embryophyta</taxon>
        <taxon>Tracheophyta</taxon>
        <taxon>Spermatophyta</taxon>
        <taxon>Magnoliopsida</taxon>
        <taxon>eudicotyledons</taxon>
        <taxon>Gunneridae</taxon>
        <taxon>Pentapetalae</taxon>
        <taxon>asterids</taxon>
        <taxon>Ericales</taxon>
        <taxon>Ericaceae</taxon>
        <taxon>Ericoideae</taxon>
        <taxon>Rhodoreae</taxon>
        <taxon>Rhododendron</taxon>
    </lineage>
</organism>
<dbReference type="EMBL" id="JACTNZ010000005">
    <property type="protein sequence ID" value="KAG5549140.1"/>
    <property type="molecule type" value="Genomic_DNA"/>
</dbReference>
<dbReference type="EMBL" id="JACTNZ010000005">
    <property type="protein sequence ID" value="KAG5549141.1"/>
    <property type="molecule type" value="Genomic_DNA"/>
</dbReference>
<proteinExistence type="predicted"/>
<evidence type="ECO:0000313" key="3">
    <source>
        <dbReference type="Proteomes" id="UP000823749"/>
    </source>
</evidence>
<dbReference type="Pfam" id="PF13668">
    <property type="entry name" value="Ferritin_2"/>
    <property type="match status" value="2"/>
</dbReference>
<evidence type="ECO:0000256" key="1">
    <source>
        <dbReference type="SAM" id="SignalP"/>
    </source>
</evidence>
<comment type="caution">
    <text evidence="2">The sequence shown here is derived from an EMBL/GenBank/DDBJ whole genome shotgun (WGS) entry which is preliminary data.</text>
</comment>